<dbReference type="Gene3D" id="3.50.50.60">
    <property type="entry name" value="FAD/NAD(P)-binding domain"/>
    <property type="match status" value="2"/>
</dbReference>
<dbReference type="Pfam" id="PF01206">
    <property type="entry name" value="TusA"/>
    <property type="match status" value="1"/>
</dbReference>
<dbReference type="PRINTS" id="PR00411">
    <property type="entry name" value="PNDRDTASEI"/>
</dbReference>
<evidence type="ECO:0000256" key="4">
    <source>
        <dbReference type="ARBA" id="ARBA00022827"/>
    </source>
</evidence>
<dbReference type="SUPFAM" id="SSF52821">
    <property type="entry name" value="Rhodanese/Cell cycle control phosphatase"/>
    <property type="match status" value="1"/>
</dbReference>
<comment type="similarity">
    <text evidence="2">Belongs to the class-III pyridine nucleotide-disulfide oxidoreductase family.</text>
</comment>
<dbReference type="PANTHER" id="PTHR43429:SF1">
    <property type="entry name" value="NAD(P)H SULFUR OXIDOREDUCTASE (COA-DEPENDENT)"/>
    <property type="match status" value="1"/>
</dbReference>
<keyword evidence="6" id="KW-0676">Redox-active center</keyword>
<dbReference type="PATRIC" id="fig|1618345.3.peg.6"/>
<dbReference type="SUPFAM" id="SSF55424">
    <property type="entry name" value="FAD/NAD-linked reductases, dimerisation (C-terminal) domain"/>
    <property type="match status" value="1"/>
</dbReference>
<dbReference type="EMBL" id="LBVV01000001">
    <property type="protein sequence ID" value="KKQ95419.1"/>
    <property type="molecule type" value="Genomic_DNA"/>
</dbReference>
<protein>
    <submittedName>
        <fullName evidence="8">FAD-dependent pyridine nucleotide-disulfide oxidoreductase</fullName>
    </submittedName>
</protein>
<dbReference type="InterPro" id="IPR016156">
    <property type="entry name" value="FAD/NAD-linked_Rdtase_dimer_sf"/>
</dbReference>
<dbReference type="InterPro" id="IPR023753">
    <property type="entry name" value="FAD/NAD-binding_dom"/>
</dbReference>
<accession>A0A0G0PBB1</accession>
<reference evidence="8 9" key="1">
    <citation type="journal article" date="2015" name="Nature">
        <title>rRNA introns, odd ribosomes, and small enigmatic genomes across a large radiation of phyla.</title>
        <authorList>
            <person name="Brown C.T."/>
            <person name="Hug L.A."/>
            <person name="Thomas B.C."/>
            <person name="Sharon I."/>
            <person name="Castelle C.J."/>
            <person name="Singh A."/>
            <person name="Wilkins M.J."/>
            <person name="Williams K.H."/>
            <person name="Banfield J.F."/>
        </authorList>
    </citation>
    <scope>NUCLEOTIDE SEQUENCE [LARGE SCALE GENOMIC DNA]</scope>
</reference>
<name>A0A0G0PBB1_UNCC2</name>
<dbReference type="PANTHER" id="PTHR43429">
    <property type="entry name" value="PYRIDINE NUCLEOTIDE-DISULFIDE OXIDOREDUCTASE DOMAIN-CONTAINING"/>
    <property type="match status" value="1"/>
</dbReference>
<keyword evidence="3" id="KW-0285">Flavoprotein</keyword>
<dbReference type="Pfam" id="PF02852">
    <property type="entry name" value="Pyr_redox_dim"/>
    <property type="match status" value="1"/>
</dbReference>
<dbReference type="SUPFAM" id="SSF75169">
    <property type="entry name" value="DsrEFH-like"/>
    <property type="match status" value="1"/>
</dbReference>
<evidence type="ECO:0000313" key="8">
    <source>
        <dbReference type="EMBL" id="KKQ95419.1"/>
    </source>
</evidence>
<organism evidence="8 9">
    <name type="scientific">candidate division CPR2 bacterium GW2011_GWC2_39_10</name>
    <dbReference type="NCBI Taxonomy" id="1618345"/>
    <lineage>
        <taxon>Bacteria</taxon>
        <taxon>Bacteria division CPR2</taxon>
    </lineage>
</organism>
<dbReference type="InterPro" id="IPR027396">
    <property type="entry name" value="DsrEFH-like"/>
</dbReference>
<dbReference type="PROSITE" id="PS50206">
    <property type="entry name" value="RHODANESE_3"/>
    <property type="match status" value="1"/>
</dbReference>
<evidence type="ECO:0000256" key="1">
    <source>
        <dbReference type="ARBA" id="ARBA00001974"/>
    </source>
</evidence>
<evidence type="ECO:0000313" key="9">
    <source>
        <dbReference type="Proteomes" id="UP000034207"/>
    </source>
</evidence>
<dbReference type="SMART" id="SM00450">
    <property type="entry name" value="RHOD"/>
    <property type="match status" value="1"/>
</dbReference>
<gene>
    <name evidence="8" type="ORF">UT18_C0001G0006</name>
</gene>
<feature type="domain" description="Rhodanese" evidence="7">
    <location>
        <begin position="459"/>
        <end position="539"/>
    </location>
</feature>
<dbReference type="InterPro" id="IPR036188">
    <property type="entry name" value="FAD/NAD-bd_sf"/>
</dbReference>
<dbReference type="Gene3D" id="3.40.1260.10">
    <property type="entry name" value="DsrEFH-like"/>
    <property type="match status" value="1"/>
</dbReference>
<evidence type="ECO:0000256" key="2">
    <source>
        <dbReference type="ARBA" id="ARBA00009130"/>
    </source>
</evidence>
<dbReference type="Pfam" id="PF07992">
    <property type="entry name" value="Pyr_redox_2"/>
    <property type="match status" value="1"/>
</dbReference>
<dbReference type="InterPro" id="IPR036873">
    <property type="entry name" value="Rhodanese-like_dom_sf"/>
</dbReference>
<dbReference type="Pfam" id="PF13686">
    <property type="entry name" value="DrsE_2"/>
    <property type="match status" value="1"/>
</dbReference>
<dbReference type="InterPro" id="IPR036868">
    <property type="entry name" value="TusA-like_sf"/>
</dbReference>
<dbReference type="InterPro" id="IPR004099">
    <property type="entry name" value="Pyr_nucl-diS_OxRdtase_dimer"/>
</dbReference>
<dbReference type="InterPro" id="IPR032836">
    <property type="entry name" value="DsrE2-like"/>
</dbReference>
<dbReference type="SUPFAM" id="SSF64307">
    <property type="entry name" value="SirA-like"/>
    <property type="match status" value="1"/>
</dbReference>
<evidence type="ECO:0000259" key="7">
    <source>
        <dbReference type="PROSITE" id="PS50206"/>
    </source>
</evidence>
<keyword evidence="5" id="KW-0560">Oxidoreductase</keyword>
<dbReference type="AlphaFoldDB" id="A0A0G0PBB1"/>
<proteinExistence type="inferred from homology"/>
<dbReference type="Proteomes" id="UP000034207">
    <property type="component" value="Unassembled WGS sequence"/>
</dbReference>
<dbReference type="Gene3D" id="3.40.250.10">
    <property type="entry name" value="Rhodanese-like domain"/>
    <property type="match status" value="1"/>
</dbReference>
<dbReference type="GO" id="GO:0016491">
    <property type="term" value="F:oxidoreductase activity"/>
    <property type="evidence" value="ECO:0007669"/>
    <property type="project" value="UniProtKB-KW"/>
</dbReference>
<sequence length="813" mass="88969">MAQKKLKIIIVGGVAGGATAAARLRRLNEKAEIIVFEKGKNISYANCGMPYYIGGKIEDRGRLLVATPQLFKKRYNIDVRTENEVIDIYPKTKQVIVVDTRTGKKYKEKYDSLILSPGAKPFRPRIPGIEHFRVLALRNLADMDAVKKFIDSKDPKKIVIVGGGAIGVEMAENLKKEGTDVTIIELSSHILSFLDKDMAAIVHDELRQKGVNLSLETQITAIEHQKNESIILTSDGRQIEADLIILGIGVVPEVLLAKKAGIKIGNKGGILVNSFLQTSKPDIYAIGDAIEFKHFVGGNSIVLPLAGPANKQGRIAAGNICGLRERYEGGQGSGVLKVFDLTVASTGLTEVNLKMLKKNFKSVILHGSSHAGYYPGAMPLTLKLIFSSSGEILGGQGVGYEGVAIRSGMNLSGLSKTDFCYSPPYSSAKDPVNLVAYMALNVKNKLVKNFSFDDLSKIDYTNSILLDVRTKEEFKLGSIDNAVNMPVDDLRNSLDKLPKKKKVYAYCATGLRSYTACRILSQNSYDCYNLEGGYKSYEYLTGLGSFAEKSENINTNAGSTLENNESEPNMEKVTVKIDACGLMCPGPIKEVYTRITKLKEGQVMDVKATDQSFASDIRVWCDRTGNELLSVDNKDGVVVAKIRKGKDDHTRTIDKECPHGKTIVVFSDDIDKIIAAFIIANGAAAMGRKMTMFFTFWGLNVLRKDGPVHVKKDLISKAFAFMMPRGSRKLKLSQYNMFGAGTGFIRMIMKKKHISTLEELIFQARSAGVELIACTTSMDIMGIKAEELIEGVKLGGVATFLGEAENADTSLFI</sequence>
<dbReference type="InterPro" id="IPR001455">
    <property type="entry name" value="TusA-like"/>
</dbReference>
<comment type="caution">
    <text evidence="8">The sequence shown here is derived from an EMBL/GenBank/DDBJ whole genome shotgun (WGS) entry which is preliminary data.</text>
</comment>
<dbReference type="Pfam" id="PF00581">
    <property type="entry name" value="Rhodanese"/>
    <property type="match status" value="1"/>
</dbReference>
<comment type="cofactor">
    <cofactor evidence="1">
        <name>FAD</name>
        <dbReference type="ChEBI" id="CHEBI:57692"/>
    </cofactor>
</comment>
<dbReference type="PRINTS" id="PR00368">
    <property type="entry name" value="FADPNR"/>
</dbReference>
<evidence type="ECO:0000256" key="5">
    <source>
        <dbReference type="ARBA" id="ARBA00023002"/>
    </source>
</evidence>
<keyword evidence="4" id="KW-0274">FAD</keyword>
<evidence type="ECO:0000256" key="3">
    <source>
        <dbReference type="ARBA" id="ARBA00022630"/>
    </source>
</evidence>
<dbReference type="InterPro" id="IPR050260">
    <property type="entry name" value="FAD-bd_OxRdtase"/>
</dbReference>
<dbReference type="Gene3D" id="3.30.110.40">
    <property type="entry name" value="TusA-like domain"/>
    <property type="match status" value="1"/>
</dbReference>
<dbReference type="SUPFAM" id="SSF51905">
    <property type="entry name" value="FAD/NAD(P)-binding domain"/>
    <property type="match status" value="1"/>
</dbReference>
<dbReference type="InterPro" id="IPR001763">
    <property type="entry name" value="Rhodanese-like_dom"/>
</dbReference>
<evidence type="ECO:0000256" key="6">
    <source>
        <dbReference type="ARBA" id="ARBA00023284"/>
    </source>
</evidence>
<dbReference type="STRING" id="1618345.UT18_C0001G0006"/>